<comment type="caution">
    <text evidence="1">The sequence shown here is derived from an EMBL/GenBank/DDBJ whole genome shotgun (WGS) entry which is preliminary data.</text>
</comment>
<dbReference type="AlphaFoldDB" id="A0A5J4KZK8"/>
<name>A0A5J4KZK8_9CHLR</name>
<dbReference type="RefSeq" id="WP_151759194.1">
    <property type="nucleotide sequence ID" value="NZ_BKZW01000004.1"/>
</dbReference>
<dbReference type="InterPro" id="IPR050708">
    <property type="entry name" value="T6SS_VgrG/RHS"/>
</dbReference>
<reference evidence="1 2" key="1">
    <citation type="submission" date="2019-10" db="EMBL/GenBank/DDBJ databases">
        <title>Dictyobacter vulcani sp. nov., within the class Ktedonobacteria, isolated from soil of volcanic Mt. Zao.</title>
        <authorList>
            <person name="Zheng Y."/>
            <person name="Wang C.M."/>
            <person name="Sakai Y."/>
            <person name="Abe K."/>
            <person name="Yokota A."/>
            <person name="Yabe S."/>
        </authorList>
    </citation>
    <scope>NUCLEOTIDE SEQUENCE [LARGE SCALE GENOMIC DNA]</scope>
    <source>
        <strain evidence="1 2">W12</strain>
    </source>
</reference>
<dbReference type="PANTHER" id="PTHR32305:SF15">
    <property type="entry name" value="PROTEIN RHSA-RELATED"/>
    <property type="match status" value="1"/>
</dbReference>
<gene>
    <name evidence="1" type="ORF">KDW_57110</name>
</gene>
<sequence length="221" mass="22733">MYKCINTAVYNTYNAANEPTTATSTGSADGQPTAGSTSYAYDASGGIAGSVVQSGVRNPWQYAGGYYDTTTGLIKFGIRYYDAQFGRWTQRTPVGGTLQETLKANPYVYADNNPVNATDRSGALPDPAEIFIGMGVGAAAGAFYGLLSGLFQQHSGWELGQDIICGAISGGLEGGLAAAIGPLIDADALATVIGSRVLADKIIGFIPHIAETISGGLCGLV</sequence>
<evidence type="ECO:0000313" key="1">
    <source>
        <dbReference type="EMBL" id="GER91549.1"/>
    </source>
</evidence>
<dbReference type="PANTHER" id="PTHR32305">
    <property type="match status" value="1"/>
</dbReference>
<evidence type="ECO:0000313" key="2">
    <source>
        <dbReference type="Proteomes" id="UP000326912"/>
    </source>
</evidence>
<protein>
    <recommendedName>
        <fullName evidence="3">RHS repeat-associated core domain-containing protein</fullName>
    </recommendedName>
</protein>
<dbReference type="NCBIfam" id="TIGR03696">
    <property type="entry name" value="Rhs_assc_core"/>
    <property type="match status" value="1"/>
</dbReference>
<keyword evidence="2" id="KW-1185">Reference proteome</keyword>
<proteinExistence type="predicted"/>
<organism evidence="1 2">
    <name type="scientific">Dictyobacter vulcani</name>
    <dbReference type="NCBI Taxonomy" id="2607529"/>
    <lineage>
        <taxon>Bacteria</taxon>
        <taxon>Bacillati</taxon>
        <taxon>Chloroflexota</taxon>
        <taxon>Ktedonobacteria</taxon>
        <taxon>Ktedonobacterales</taxon>
        <taxon>Dictyobacteraceae</taxon>
        <taxon>Dictyobacter</taxon>
    </lineage>
</organism>
<evidence type="ECO:0008006" key="3">
    <source>
        <dbReference type="Google" id="ProtNLM"/>
    </source>
</evidence>
<dbReference type="InterPro" id="IPR022385">
    <property type="entry name" value="Rhs_assc_core"/>
</dbReference>
<dbReference type="Gene3D" id="2.180.10.10">
    <property type="entry name" value="RHS repeat-associated core"/>
    <property type="match status" value="1"/>
</dbReference>
<dbReference type="EMBL" id="BKZW01000004">
    <property type="protein sequence ID" value="GER91549.1"/>
    <property type="molecule type" value="Genomic_DNA"/>
</dbReference>
<accession>A0A5J4KZK8</accession>
<dbReference type="Proteomes" id="UP000326912">
    <property type="component" value="Unassembled WGS sequence"/>
</dbReference>